<dbReference type="AlphaFoldDB" id="A0A4Y8SHY4"/>
<evidence type="ECO:0000313" key="2">
    <source>
        <dbReference type="EMBL" id="TFF38482.1"/>
    </source>
</evidence>
<dbReference type="EMBL" id="SOZE01000006">
    <property type="protein sequence ID" value="TFF38482.1"/>
    <property type="molecule type" value="Genomic_DNA"/>
</dbReference>
<evidence type="ECO:0000313" key="3">
    <source>
        <dbReference type="Proteomes" id="UP000297540"/>
    </source>
</evidence>
<evidence type="ECO:0000259" key="1">
    <source>
        <dbReference type="PROSITE" id="PS50943"/>
    </source>
</evidence>
<feature type="domain" description="HTH cro/C1-type" evidence="1">
    <location>
        <begin position="16"/>
        <end position="59"/>
    </location>
</feature>
<dbReference type="InterPro" id="IPR010982">
    <property type="entry name" value="Lambda_DNA-bd_dom_sf"/>
</dbReference>
<dbReference type="PROSITE" id="PS50943">
    <property type="entry name" value="HTH_CROC1"/>
    <property type="match status" value="1"/>
</dbReference>
<gene>
    <name evidence="2" type="ORF">E2R66_08420</name>
</gene>
<dbReference type="Gene3D" id="1.10.260.40">
    <property type="entry name" value="lambda repressor-like DNA-binding domains"/>
    <property type="match status" value="1"/>
</dbReference>
<comment type="caution">
    <text evidence="2">The sequence shown here is derived from an EMBL/GenBank/DDBJ whole genome shotgun (WGS) entry which is preliminary data.</text>
</comment>
<dbReference type="RefSeq" id="WP_133228699.1">
    <property type="nucleotide sequence ID" value="NZ_SOZE01000006.1"/>
</dbReference>
<proteinExistence type="predicted"/>
<dbReference type="GO" id="GO:0003677">
    <property type="term" value="F:DNA binding"/>
    <property type="evidence" value="ECO:0007669"/>
    <property type="project" value="InterPro"/>
</dbReference>
<sequence>MTELGLYLTKKSVNKAEISRRTGISKARLTQLSNNKSTKLTVDELYKIALSINVDPCELLSALGKHISLPTPSGQQ</sequence>
<dbReference type="OrthoDB" id="1123008at2"/>
<dbReference type="Pfam" id="PF13443">
    <property type="entry name" value="HTH_26"/>
    <property type="match status" value="1"/>
</dbReference>
<reference evidence="2 3" key="1">
    <citation type="journal article" date="2017" name="Int. J. Syst. Evol. Microbiol.">
        <title>Mucilaginibacterpsychrotolerans sp. nov., isolated from peatlands.</title>
        <authorList>
            <person name="Deng Y."/>
            <person name="Shen L."/>
            <person name="Xu B."/>
            <person name="Liu Y."/>
            <person name="Gu Z."/>
            <person name="Liu H."/>
            <person name="Zhou Y."/>
        </authorList>
    </citation>
    <scope>NUCLEOTIDE SEQUENCE [LARGE SCALE GENOMIC DNA]</scope>
    <source>
        <strain evidence="2 3">NH7-4</strain>
    </source>
</reference>
<dbReference type="InterPro" id="IPR001387">
    <property type="entry name" value="Cro/C1-type_HTH"/>
</dbReference>
<dbReference type="SUPFAM" id="SSF47413">
    <property type="entry name" value="lambda repressor-like DNA-binding domains"/>
    <property type="match status" value="1"/>
</dbReference>
<protein>
    <submittedName>
        <fullName evidence="2">XRE family transcriptional regulator</fullName>
    </submittedName>
</protein>
<name>A0A4Y8SHY4_9SPHI</name>
<organism evidence="2 3">
    <name type="scientific">Mucilaginibacter psychrotolerans</name>
    <dbReference type="NCBI Taxonomy" id="1524096"/>
    <lineage>
        <taxon>Bacteria</taxon>
        <taxon>Pseudomonadati</taxon>
        <taxon>Bacteroidota</taxon>
        <taxon>Sphingobacteriia</taxon>
        <taxon>Sphingobacteriales</taxon>
        <taxon>Sphingobacteriaceae</taxon>
        <taxon>Mucilaginibacter</taxon>
    </lineage>
</organism>
<keyword evidence="3" id="KW-1185">Reference proteome</keyword>
<dbReference type="Proteomes" id="UP000297540">
    <property type="component" value="Unassembled WGS sequence"/>
</dbReference>
<accession>A0A4Y8SHY4</accession>